<dbReference type="GeneID" id="24822187"/>
<organism evidence="4 5">
    <name type="scientific">Methanosarcina barkeri str. Wiesmoor</name>
    <dbReference type="NCBI Taxonomy" id="1434109"/>
    <lineage>
        <taxon>Archaea</taxon>
        <taxon>Methanobacteriati</taxon>
        <taxon>Methanobacteriota</taxon>
        <taxon>Stenosarchaea group</taxon>
        <taxon>Methanomicrobia</taxon>
        <taxon>Methanosarcinales</taxon>
        <taxon>Methanosarcinaceae</taxon>
        <taxon>Methanosarcina</taxon>
    </lineage>
</organism>
<sequence>MEIDYINGLKTDEKFGMSKYQSEIHSRLSDIKLNRIEYPNVSRIPGINKVVEWFAYPFIVKKKVDKNNVKNITRQDLAFLLELTGLEKTIVTCHDIIPIAYYNTQNPLWKLNAKGLRKAERIITVSEFSKQDISKYIKYPEENIEIIPPAVDHNLYYPDRSKECLLKYNIGDGEKVILYVGAEEPRKNIQFLINSFSKLKNKISNIKLLKVGTPNYLFVRKRLLKQIEVLNLQNDVIFTGYVSESELAEIYNAVDLFVFPSLYEGFGMPPLEAMACGTPVITSNTSSLPEVVGDAAIVVDPYDVNKFAEEMYELLMNDDLKEEMIRKGLKRSKMFSWDTSAKKTLKVYKEL</sequence>
<dbReference type="EC" id="2.4.1.-" evidence="4"/>
<dbReference type="PANTHER" id="PTHR46401">
    <property type="entry name" value="GLYCOSYLTRANSFERASE WBBK-RELATED"/>
    <property type="match status" value="1"/>
</dbReference>
<evidence type="ECO:0000259" key="2">
    <source>
        <dbReference type="Pfam" id="PF00534"/>
    </source>
</evidence>
<keyword evidence="1 4" id="KW-0808">Transferase</keyword>
<evidence type="ECO:0000256" key="1">
    <source>
        <dbReference type="ARBA" id="ARBA00022679"/>
    </source>
</evidence>
<feature type="domain" description="Glycosyltransferase subfamily 4-like N-terminal" evidence="3">
    <location>
        <begin position="88"/>
        <end position="154"/>
    </location>
</feature>
<dbReference type="FunFam" id="3.40.50.2000:FF:000119">
    <property type="entry name" value="Glycosyl transferase group 1"/>
    <property type="match status" value="1"/>
</dbReference>
<dbReference type="RefSeq" id="WP_011305278.1">
    <property type="nucleotide sequence ID" value="NZ_CP009526.1"/>
</dbReference>
<dbReference type="CDD" id="cd03809">
    <property type="entry name" value="GT4_MtfB-like"/>
    <property type="match status" value="1"/>
</dbReference>
<accession>A0A0E3QJ59</accession>
<dbReference type="KEGG" id="mbw:MSBRW_0756"/>
<proteinExistence type="predicted"/>
<keyword evidence="4" id="KW-0328">Glycosyltransferase</keyword>
<dbReference type="Pfam" id="PF13439">
    <property type="entry name" value="Glyco_transf_4"/>
    <property type="match status" value="1"/>
</dbReference>
<dbReference type="Gene3D" id="3.40.50.2000">
    <property type="entry name" value="Glycogen Phosphorylase B"/>
    <property type="match status" value="2"/>
</dbReference>
<dbReference type="GO" id="GO:0016757">
    <property type="term" value="F:glycosyltransferase activity"/>
    <property type="evidence" value="ECO:0007669"/>
    <property type="project" value="UniProtKB-KW"/>
</dbReference>
<dbReference type="Proteomes" id="UP000033038">
    <property type="component" value="Chromosome"/>
</dbReference>
<evidence type="ECO:0000259" key="3">
    <source>
        <dbReference type="Pfam" id="PF13439"/>
    </source>
</evidence>
<dbReference type="PATRIC" id="fig|1434109.4.peg.927"/>
<evidence type="ECO:0000313" key="5">
    <source>
        <dbReference type="Proteomes" id="UP000033038"/>
    </source>
</evidence>
<protein>
    <submittedName>
        <fullName evidence="4">Glycosyltransferase</fullName>
        <ecNumber evidence="4">2.4.1.-</ecNumber>
    </submittedName>
</protein>
<feature type="domain" description="Glycosyl transferase family 1" evidence="2">
    <location>
        <begin position="168"/>
        <end position="330"/>
    </location>
</feature>
<dbReference type="AlphaFoldDB" id="A0A0E3QJ59"/>
<dbReference type="InterPro" id="IPR001296">
    <property type="entry name" value="Glyco_trans_1"/>
</dbReference>
<reference evidence="4 5" key="1">
    <citation type="submission" date="2014-07" db="EMBL/GenBank/DDBJ databases">
        <title>Methanogenic archaea and the global carbon cycle.</title>
        <authorList>
            <person name="Henriksen J.R."/>
            <person name="Luke J."/>
            <person name="Reinhart S."/>
            <person name="Benedict M.N."/>
            <person name="Youngblut N.D."/>
            <person name="Metcalf M.E."/>
            <person name="Whitaker R.J."/>
            <person name="Metcalf W.W."/>
        </authorList>
    </citation>
    <scope>NUCLEOTIDE SEQUENCE [LARGE SCALE GENOMIC DNA]</scope>
    <source>
        <strain evidence="4 5">Wiesmoor</strain>
    </source>
</reference>
<dbReference type="Pfam" id="PF00534">
    <property type="entry name" value="Glycos_transf_1"/>
    <property type="match status" value="1"/>
</dbReference>
<name>A0A0E3QJ59_METBA</name>
<evidence type="ECO:0000313" key="4">
    <source>
        <dbReference type="EMBL" id="AKB50009.1"/>
    </source>
</evidence>
<gene>
    <name evidence="4" type="ORF">MSBRW_0756</name>
</gene>
<dbReference type="HOGENOM" id="CLU_009583_27_1_2"/>
<dbReference type="SUPFAM" id="SSF53756">
    <property type="entry name" value="UDP-Glycosyltransferase/glycogen phosphorylase"/>
    <property type="match status" value="1"/>
</dbReference>
<dbReference type="InterPro" id="IPR028098">
    <property type="entry name" value="Glyco_trans_4-like_N"/>
</dbReference>
<dbReference type="EMBL" id="CP009526">
    <property type="protein sequence ID" value="AKB50009.1"/>
    <property type="molecule type" value="Genomic_DNA"/>
</dbReference>
<dbReference type="PANTHER" id="PTHR46401:SF2">
    <property type="entry name" value="GLYCOSYLTRANSFERASE WBBK-RELATED"/>
    <property type="match status" value="1"/>
</dbReference>